<evidence type="ECO:0000256" key="9">
    <source>
        <dbReference type="ARBA" id="ARBA00023125"/>
    </source>
</evidence>
<dbReference type="GO" id="GO:0003887">
    <property type="term" value="F:DNA-directed DNA polymerase activity"/>
    <property type="evidence" value="ECO:0007669"/>
    <property type="project" value="UniProtKB-KW"/>
</dbReference>
<evidence type="ECO:0000256" key="6">
    <source>
        <dbReference type="ARBA" id="ARBA00022813"/>
    </source>
</evidence>
<dbReference type="HOGENOM" id="CLU_000203_6_3_2"/>
<protein>
    <recommendedName>
        <fullName evidence="3 11">DNA polymerase</fullName>
        <ecNumber evidence="2 11">2.7.7.7</ecNumber>
    </recommendedName>
</protein>
<feature type="region of interest" description="Disordered" evidence="12">
    <location>
        <begin position="560"/>
        <end position="580"/>
    </location>
</feature>
<dbReference type="InterPro" id="IPR027434">
    <property type="entry name" value="Homing_endonucl"/>
</dbReference>
<dbReference type="Pfam" id="PF14528">
    <property type="entry name" value="LAGLIDADG_3"/>
    <property type="match status" value="1"/>
</dbReference>
<dbReference type="PROSITE" id="PS50817">
    <property type="entry name" value="INTEIN_N_TER"/>
    <property type="match status" value="1"/>
</dbReference>
<dbReference type="NCBIfam" id="TIGR01445">
    <property type="entry name" value="intein_Nterm"/>
    <property type="match status" value="1"/>
</dbReference>
<evidence type="ECO:0000256" key="4">
    <source>
        <dbReference type="ARBA" id="ARBA00022679"/>
    </source>
</evidence>
<dbReference type="InterPro" id="IPR017964">
    <property type="entry name" value="DNA-dir_DNA_pol_B_CS"/>
</dbReference>
<dbReference type="GO" id="GO:0000166">
    <property type="term" value="F:nucleotide binding"/>
    <property type="evidence" value="ECO:0007669"/>
    <property type="project" value="InterPro"/>
</dbReference>
<dbReference type="Pfam" id="PF00136">
    <property type="entry name" value="DNA_pol_B"/>
    <property type="match status" value="3"/>
</dbReference>
<keyword evidence="15" id="KW-1185">Reference proteome</keyword>
<dbReference type="STRING" id="272569.rrnAC1831"/>
<dbReference type="EnsemblBacteria" id="AAV46719">
    <property type="protein sequence ID" value="AAV46719"/>
    <property type="gene ID" value="rrnAC1831"/>
</dbReference>
<evidence type="ECO:0000313" key="14">
    <source>
        <dbReference type="EMBL" id="AAV46719.1"/>
    </source>
</evidence>
<dbReference type="eggNOG" id="arCOG00328">
    <property type="taxonomic scope" value="Archaea"/>
</dbReference>
<dbReference type="Gene3D" id="3.30.420.10">
    <property type="entry name" value="Ribonuclease H-like superfamily/Ribonuclease H"/>
    <property type="match status" value="1"/>
</dbReference>
<dbReference type="InterPro" id="IPR036397">
    <property type="entry name" value="RNaseH_sf"/>
</dbReference>
<dbReference type="Gene3D" id="3.30.342.10">
    <property type="entry name" value="DNA Polymerase, chain B, domain 1"/>
    <property type="match status" value="1"/>
</dbReference>
<evidence type="ECO:0000256" key="12">
    <source>
        <dbReference type="SAM" id="MobiDB-lite"/>
    </source>
</evidence>
<dbReference type="SUPFAM" id="SSF56672">
    <property type="entry name" value="DNA/RNA polymerases"/>
    <property type="match status" value="1"/>
</dbReference>
<keyword evidence="11" id="KW-0235">DNA replication</keyword>
<dbReference type="Gene3D" id="3.90.1600.10">
    <property type="entry name" value="Palm domain of DNA polymerase"/>
    <property type="match status" value="2"/>
</dbReference>
<evidence type="ECO:0000256" key="11">
    <source>
        <dbReference type="RuleBase" id="RU000442"/>
    </source>
</evidence>
<dbReference type="PaxDb" id="272569-rrnAC1831"/>
<dbReference type="GO" id="GO:0016539">
    <property type="term" value="P:intein-mediated protein splicing"/>
    <property type="evidence" value="ECO:0007669"/>
    <property type="project" value="InterPro"/>
</dbReference>
<dbReference type="PROSITE" id="PS00116">
    <property type="entry name" value="DNA_POLYMERASE_B"/>
    <property type="match status" value="1"/>
</dbReference>
<dbReference type="CDD" id="cd00081">
    <property type="entry name" value="Hint"/>
    <property type="match status" value="1"/>
</dbReference>
<reference evidence="14 15" key="1">
    <citation type="journal article" date="2004" name="Genome Res.">
        <title>Genome sequence of Haloarcula marismortui: a halophilic archaeon from the Dead Sea.</title>
        <authorList>
            <person name="Baliga N.S."/>
            <person name="Bonneau R."/>
            <person name="Facciotti M.T."/>
            <person name="Pan M."/>
            <person name="Glusman G."/>
            <person name="Deutsch E.W."/>
            <person name="Shannon P."/>
            <person name="Chiu Y."/>
            <person name="Weng R.S."/>
            <person name="Gan R.R."/>
            <person name="Hung P."/>
            <person name="Date S.V."/>
            <person name="Marcotte E."/>
            <person name="Hood L."/>
            <person name="Ng W.V."/>
        </authorList>
    </citation>
    <scope>NUCLEOTIDE SEQUENCE [LARGE SCALE GENOMIC DNA]</scope>
    <source>
        <strain evidence="15">ATCC 43049 / DSM 3752 / JCM 8966 / VKM B-1809</strain>
    </source>
</reference>
<dbReference type="InterPro" id="IPR006141">
    <property type="entry name" value="Intein_N"/>
</dbReference>
<feature type="region of interest" description="Disordered" evidence="12">
    <location>
        <begin position="40"/>
        <end position="63"/>
    </location>
</feature>
<organism evidence="14 15">
    <name type="scientific">Haloarcula marismortui (strain ATCC 43049 / DSM 3752 / JCM 8966 / VKM B-1809)</name>
    <name type="common">Halobacterium marismortui</name>
    <dbReference type="NCBI Taxonomy" id="272569"/>
    <lineage>
        <taxon>Archaea</taxon>
        <taxon>Methanobacteriati</taxon>
        <taxon>Methanobacteriota</taxon>
        <taxon>Stenosarchaea group</taxon>
        <taxon>Halobacteria</taxon>
        <taxon>Halobacteriales</taxon>
        <taxon>Haloarculaceae</taxon>
        <taxon>Haloarcula</taxon>
    </lineage>
</organism>
<dbReference type="GO" id="GO:0003677">
    <property type="term" value="F:DNA binding"/>
    <property type="evidence" value="ECO:0007669"/>
    <property type="project" value="UniProtKB-KW"/>
</dbReference>
<dbReference type="SMART" id="SM00306">
    <property type="entry name" value="HintN"/>
    <property type="match status" value="1"/>
</dbReference>
<name>Q5V184_HALMA</name>
<dbReference type="MEROPS" id="N11.001"/>
<evidence type="ECO:0000256" key="3">
    <source>
        <dbReference type="ARBA" id="ARBA00015749"/>
    </source>
</evidence>
<dbReference type="InterPro" id="IPR004042">
    <property type="entry name" value="Intein_endonuc_central"/>
</dbReference>
<evidence type="ECO:0000256" key="1">
    <source>
        <dbReference type="ARBA" id="ARBA00005755"/>
    </source>
</evidence>
<evidence type="ECO:0000256" key="7">
    <source>
        <dbReference type="ARBA" id="ARBA00022932"/>
    </source>
</evidence>
<dbReference type="EC" id="2.7.7.7" evidence="2 11"/>
<evidence type="ECO:0000256" key="2">
    <source>
        <dbReference type="ARBA" id="ARBA00012417"/>
    </source>
</evidence>
<dbReference type="Gene3D" id="2.170.16.10">
    <property type="entry name" value="Hedgehog/Intein (Hint) domain"/>
    <property type="match status" value="1"/>
</dbReference>
<sequence length="1388" mass="158038">MRGATLAVKLGYVTRWHILSACGNTPSTAGVFMRHLETRPRMSDGTQGTLGDFGQDADAGTDDRPVADEAAAIAGNGGSDDGDTSVVDLDERQFPPVEETVEFVVTQVDYTIEGQGDDESPVVHVFGRTDDNESVHARVFDFQPYFYAPTDSVTEDGLRQYDSIAGWEEADADGDPYESIRGERLTKIFGQTPRDVGQIRDDFDHYEADILFPNRLLIDKDITSGVRVPARELDDGSLKVHHEEITPVEAHADPRVNTFDIEVDDRQGFPEDGEEPIICLTSHDSYRDEYVVWLYESPDGIDGPEALAGYDPIREDFEADVRVFDEEEAMLEAFVDYIVDTDPDVLTGWNFDDFDAPYFLDRLEELQSYNHDFDLQIDRLSRVDEVWRSGWGGPDIKGRVVFDLLYAYKRTQFTELESYRLDAVGEQELGVGKERYTGDIGDLWEQDPEQLLEYNLRDVELCVELDREQDIIDFWDEVRTFVGCKLEDATTPGDAVDMYVLHKLHGEFALPSKGQQESEDYEGGAVFDPITGVRENVTVLDLKSLYPMCMVTTNASPETKVDPETYDGDTYRAPNGTHFRKEPDGVIREMVDELLSEREEKKAERNSFDPDNPEYERFDRQQAAVKVIMNCFTPDTDVLTPEGVQNIRDLDIGDEVYSLDPETEEMEVKPVVETQSYPDYRGDLVDIETSKMDFRVTPNHRMLVRKNETNGITEDGYSFVEAGDLDDATNYELPHDWDGPDGDPLDTVDLTEYVDDYEVWVRPSVHGHTFAAEIGHYPDTVLKNDIGEEGYVFGPKEFEANREYIESVAERTYIHAESGRKWIPRTFDGDDFLELLAWYITEGNVYTSETKQFGEKTRGASTTVKIAQQAIADGGESDHAAIGDLLDRLGFDYYVDDRSYQFTSALLGDLLCNICGEDSFEKRIPEFVFDLSHRQKRRFLDTLIAGDGDRQKNSWRYTTSSDQLRDDVLRLCAHLGLTANYNRDSGSWRIYVTEDNKNTLRMHRSGSRSTADDGVYCVTVADNHTLMAGRNGKFQFVGQSLYGVLGWDRFRLYDKEMGAAVTATGREVIDYTDEVVANEGYEVVYGDTDSVMLQLGNVGPDDVEGDVEITDEMREKHPEMDDDELELIATTIQKGFELEETINASYDEFAMERLNAQFHRFEIEFEKLYRRFFQAGKKKRYAGNIVWKEGKHVDDIDITGFEYQRSDIAPITKRVQKEVIDRIVRGEDAESIKQYVSDVIEDYQDGNVNYDDVGIPGGIGKKLDNYDTDTAQVRGAKYANMLLGTNFQSGSKPKRLYLDRVHSDFFQRIEEEEGLDPQRDPLYGEFRRDPDVICFEYADQIPEEFEIDWDKMLDKTLKGPIARILEAMDISWEEVKSGQEQTGLGSFM</sequence>
<dbReference type="InterPro" id="IPR006133">
    <property type="entry name" value="DNA-dir_DNA_pol_B_exonuc"/>
</dbReference>
<comment type="similarity">
    <text evidence="1 11">Belongs to the DNA polymerase type-B family.</text>
</comment>
<dbReference type="SUPFAM" id="SSF55608">
    <property type="entry name" value="Homing endonucleases"/>
    <property type="match status" value="1"/>
</dbReference>
<keyword evidence="5 11" id="KW-0548">Nucleotidyltransferase</keyword>
<keyword evidence="4 11" id="KW-0808">Transferase</keyword>
<dbReference type="SUPFAM" id="SSF53098">
    <property type="entry name" value="Ribonuclease H-like"/>
    <property type="match status" value="1"/>
</dbReference>
<dbReference type="KEGG" id="hma:rrnAC1831"/>
<evidence type="ECO:0000256" key="5">
    <source>
        <dbReference type="ARBA" id="ARBA00022695"/>
    </source>
</evidence>
<proteinExistence type="inferred from homology"/>
<keyword evidence="8" id="KW-0651">Protein splicing</keyword>
<dbReference type="InterPro" id="IPR003587">
    <property type="entry name" value="Hint_dom_N"/>
</dbReference>
<dbReference type="EMBL" id="AY596297">
    <property type="protein sequence ID" value="AAV46719.1"/>
    <property type="molecule type" value="Genomic_DNA"/>
</dbReference>
<dbReference type="PROSITE" id="PS50819">
    <property type="entry name" value="INTEIN_ENDONUCLEASE"/>
    <property type="match status" value="1"/>
</dbReference>
<dbReference type="Gene3D" id="1.10.132.60">
    <property type="entry name" value="DNA polymerase family B, C-terminal domain"/>
    <property type="match status" value="1"/>
</dbReference>
<keyword evidence="7 11" id="KW-0239">DNA-directed DNA polymerase</keyword>
<dbReference type="PANTHER" id="PTHR10322:SF23">
    <property type="entry name" value="DNA POLYMERASE DELTA CATALYTIC SUBUNIT"/>
    <property type="match status" value="1"/>
</dbReference>
<evidence type="ECO:0000256" key="8">
    <source>
        <dbReference type="ARBA" id="ARBA00023000"/>
    </source>
</evidence>
<dbReference type="InterPro" id="IPR036844">
    <property type="entry name" value="Hint_dom_sf"/>
</dbReference>
<feature type="domain" description="DOD-type homing endonuclease" evidence="13">
    <location>
        <begin position="835"/>
        <end position="977"/>
    </location>
</feature>
<dbReference type="Proteomes" id="UP000001169">
    <property type="component" value="Chromosome I"/>
</dbReference>
<dbReference type="InterPro" id="IPR042087">
    <property type="entry name" value="DNA_pol_B_thumb"/>
</dbReference>
<accession>Q5V184</accession>
<dbReference type="InterPro" id="IPR023211">
    <property type="entry name" value="DNA_pol_palm_dom_sf"/>
</dbReference>
<dbReference type="GO" id="GO:0006261">
    <property type="term" value="P:DNA-templated DNA replication"/>
    <property type="evidence" value="ECO:0007669"/>
    <property type="project" value="TreeGrafter"/>
</dbReference>
<gene>
    <name evidence="14" type="primary">polB1</name>
    <name evidence="14" type="ordered locus">rrnAC1831</name>
</gene>
<dbReference type="GO" id="GO:0004519">
    <property type="term" value="F:endonuclease activity"/>
    <property type="evidence" value="ECO:0007669"/>
    <property type="project" value="InterPro"/>
</dbReference>
<keyword evidence="9 11" id="KW-0238">DNA-binding</keyword>
<evidence type="ECO:0000259" key="13">
    <source>
        <dbReference type="PROSITE" id="PS50819"/>
    </source>
</evidence>
<dbReference type="CDD" id="cd05160">
    <property type="entry name" value="DEDDy_DNA_polB_exo"/>
    <property type="match status" value="1"/>
</dbReference>
<evidence type="ECO:0000313" key="15">
    <source>
        <dbReference type="Proteomes" id="UP000001169"/>
    </source>
</evidence>
<dbReference type="InterPro" id="IPR006172">
    <property type="entry name" value="DNA-dir_DNA_pol_B"/>
</dbReference>
<dbReference type="PATRIC" id="fig|272569.17.peg.2502"/>
<dbReference type="InterPro" id="IPR050240">
    <property type="entry name" value="DNA_pol_type-B"/>
</dbReference>
<dbReference type="SUPFAM" id="SSF51294">
    <property type="entry name" value="Hedgehog/intein (Hint) domain"/>
    <property type="match status" value="1"/>
</dbReference>
<dbReference type="InterPro" id="IPR043502">
    <property type="entry name" value="DNA/RNA_pol_sf"/>
</dbReference>
<dbReference type="InterPro" id="IPR004860">
    <property type="entry name" value="LAGLIDADG_dom"/>
</dbReference>
<dbReference type="SMART" id="SM00486">
    <property type="entry name" value="POLBc"/>
    <property type="match status" value="1"/>
</dbReference>
<keyword evidence="6" id="KW-0068">Autocatalytic cleavage</keyword>
<comment type="catalytic activity">
    <reaction evidence="10 11">
        <text>DNA(n) + a 2'-deoxyribonucleoside 5'-triphosphate = DNA(n+1) + diphosphate</text>
        <dbReference type="Rhea" id="RHEA:22508"/>
        <dbReference type="Rhea" id="RHEA-COMP:17339"/>
        <dbReference type="Rhea" id="RHEA-COMP:17340"/>
        <dbReference type="ChEBI" id="CHEBI:33019"/>
        <dbReference type="ChEBI" id="CHEBI:61560"/>
        <dbReference type="ChEBI" id="CHEBI:173112"/>
        <dbReference type="EC" id="2.7.7.7"/>
    </reaction>
</comment>
<evidence type="ECO:0000256" key="10">
    <source>
        <dbReference type="ARBA" id="ARBA00049244"/>
    </source>
</evidence>
<dbReference type="InterPro" id="IPR012337">
    <property type="entry name" value="RNaseH-like_sf"/>
</dbReference>
<dbReference type="PANTHER" id="PTHR10322">
    <property type="entry name" value="DNA POLYMERASE CATALYTIC SUBUNIT"/>
    <property type="match status" value="1"/>
</dbReference>
<dbReference type="InterPro" id="IPR006134">
    <property type="entry name" value="DNA-dir_DNA_pol_B_multi_dom"/>
</dbReference>
<dbReference type="Pfam" id="PF03104">
    <property type="entry name" value="DNA_pol_B_exo1"/>
    <property type="match status" value="1"/>
</dbReference>
<dbReference type="Gene3D" id="1.10.287.690">
    <property type="entry name" value="Helix hairpin bin"/>
    <property type="match status" value="1"/>
</dbReference>
<dbReference type="Gene3D" id="3.10.28.10">
    <property type="entry name" value="Homing endonucleases"/>
    <property type="match status" value="1"/>
</dbReference>